<accession>A0A0F7R418</accession>
<proteinExistence type="predicted"/>
<reference evidence="1" key="1">
    <citation type="journal article" date="2014" name="Appl. Microbiol. Biotechnol.">
        <title>Dye-linked D-amino acid dehydrogenase from the thermophilic bacterium Rhodothermus marinus JCM9785: characteristics and role in trans-4-hydroxy-L-proline catabolism.</title>
        <authorList>
            <person name="Satomura T."/>
            <person name="Ishikura M."/>
            <person name="Koyanagi T."/>
            <person name="Sakuraba H."/>
            <person name="Ohshima T."/>
            <person name="Suye S.I."/>
        </authorList>
    </citation>
    <scope>NUCLEOTIDE SEQUENCE</scope>
    <source>
        <strain evidence="1">JCM 9785</strain>
    </source>
</reference>
<dbReference type="AlphaFoldDB" id="A0A0F7R418"/>
<dbReference type="EMBL" id="LC004287">
    <property type="protein sequence ID" value="BAR71662.1"/>
    <property type="molecule type" value="Genomic_DNA"/>
</dbReference>
<sequence>MAPRMSGTRQVATDEHFRFDVPGCYRTQAFQALLARHPEALQLYARHVEAQAHMPAYLQRVRQLVPRLVRWLGEEVAADGRPGLCVQASVLLSRLLEELGIWNYMVAGGCVLSFVPADVRPRVFYLFDLQPVEVPHAWVVAPPYDVIDLTLRQQRYPGPEGRRIPTQVLSCRAPQVTVQPEDVCTPALLQGLLLRGWARETLLRRAFPEFWHFLKQFPARRVQTPTVSVTYIPARLLLPPWHEAWERMPLINGKSFVQFRSEMALVLSGNGAA</sequence>
<evidence type="ECO:0000313" key="1">
    <source>
        <dbReference type="EMBL" id="BAR71662.1"/>
    </source>
</evidence>
<protein>
    <submittedName>
        <fullName evidence="1">Uncharacterized protein</fullName>
    </submittedName>
</protein>
<organism evidence="1">
    <name type="scientific">Rhodothermus marinus</name>
    <name type="common">Rhodothermus obamensis</name>
    <dbReference type="NCBI Taxonomy" id="29549"/>
    <lineage>
        <taxon>Bacteria</taxon>
        <taxon>Pseudomonadati</taxon>
        <taxon>Rhodothermota</taxon>
        <taxon>Rhodothermia</taxon>
        <taxon>Rhodothermales</taxon>
        <taxon>Rhodothermaceae</taxon>
        <taxon>Rhodothermus</taxon>
    </lineage>
</organism>
<name>A0A0F7R418_RHOMR</name>